<keyword evidence="2" id="KW-1185">Reference proteome</keyword>
<dbReference type="EMBL" id="QTSX02002841">
    <property type="protein sequence ID" value="KAJ9075055.1"/>
    <property type="molecule type" value="Genomic_DNA"/>
</dbReference>
<gene>
    <name evidence="1" type="ORF">DSO57_1000338</name>
</gene>
<accession>A0ACC2TK01</accession>
<evidence type="ECO:0000313" key="2">
    <source>
        <dbReference type="Proteomes" id="UP001165960"/>
    </source>
</evidence>
<organism evidence="1 2">
    <name type="scientific">Entomophthora muscae</name>
    <dbReference type="NCBI Taxonomy" id="34485"/>
    <lineage>
        <taxon>Eukaryota</taxon>
        <taxon>Fungi</taxon>
        <taxon>Fungi incertae sedis</taxon>
        <taxon>Zoopagomycota</taxon>
        <taxon>Entomophthoromycotina</taxon>
        <taxon>Entomophthoromycetes</taxon>
        <taxon>Entomophthorales</taxon>
        <taxon>Entomophthoraceae</taxon>
        <taxon>Entomophthora</taxon>
    </lineage>
</organism>
<protein>
    <submittedName>
        <fullName evidence="1">Uncharacterized protein</fullName>
    </submittedName>
</protein>
<comment type="caution">
    <text evidence="1">The sequence shown here is derived from an EMBL/GenBank/DDBJ whole genome shotgun (WGS) entry which is preliminary data.</text>
</comment>
<evidence type="ECO:0000313" key="1">
    <source>
        <dbReference type="EMBL" id="KAJ9075055.1"/>
    </source>
</evidence>
<sequence length="198" mass="21132">MSNGPNDKQAADASSLLLGVLNDKPTLPKSDSSSMLLSLLNQPPAQAPQPEFPALSSSKSQAKSPSDVDVKALLFPSVTPYSDNEKKKPKAQRKISKRADLDDDSRPGTPNFVVSSSLVINEMNNTGTNFSHVSPFDQIPDDLDNFTATANKEPSINKKSGDRVEPSSGCPGFRLSGNYLSLGPKPFSVATPLGKIFQ</sequence>
<reference evidence="1" key="1">
    <citation type="submission" date="2022-04" db="EMBL/GenBank/DDBJ databases">
        <title>Genome of the entomopathogenic fungus Entomophthora muscae.</title>
        <authorList>
            <person name="Elya C."/>
            <person name="Lovett B.R."/>
            <person name="Lee E."/>
            <person name="Macias A.M."/>
            <person name="Hajek A.E."/>
            <person name="De Bivort B.L."/>
            <person name="Kasson M.T."/>
            <person name="De Fine Licht H.H."/>
            <person name="Stajich J.E."/>
        </authorList>
    </citation>
    <scope>NUCLEOTIDE SEQUENCE</scope>
    <source>
        <strain evidence="1">Berkeley</strain>
    </source>
</reference>
<name>A0ACC2TK01_9FUNG</name>
<proteinExistence type="predicted"/>
<dbReference type="Proteomes" id="UP001165960">
    <property type="component" value="Unassembled WGS sequence"/>
</dbReference>